<feature type="transmembrane region" description="Helical" evidence="1">
    <location>
        <begin position="214"/>
        <end position="233"/>
    </location>
</feature>
<feature type="transmembrane region" description="Helical" evidence="1">
    <location>
        <begin position="107"/>
        <end position="128"/>
    </location>
</feature>
<evidence type="ECO:0000256" key="1">
    <source>
        <dbReference type="SAM" id="Phobius"/>
    </source>
</evidence>
<evidence type="ECO:0000313" key="3">
    <source>
        <dbReference type="Proteomes" id="UP000295632"/>
    </source>
</evidence>
<protein>
    <submittedName>
        <fullName evidence="2">ABC-2 type transport system permease protein</fullName>
    </submittedName>
</protein>
<comment type="caution">
    <text evidence="2">The sequence shown here is derived from an EMBL/GenBank/DDBJ whole genome shotgun (WGS) entry which is preliminary data.</text>
</comment>
<feature type="transmembrane region" description="Helical" evidence="1">
    <location>
        <begin position="12"/>
        <end position="33"/>
    </location>
</feature>
<feature type="transmembrane region" description="Helical" evidence="1">
    <location>
        <begin position="134"/>
        <end position="158"/>
    </location>
</feature>
<keyword evidence="1" id="KW-0472">Membrane</keyword>
<dbReference type="Proteomes" id="UP000295632">
    <property type="component" value="Unassembled WGS sequence"/>
</dbReference>
<feature type="transmembrane region" description="Helical" evidence="1">
    <location>
        <begin position="165"/>
        <end position="184"/>
    </location>
</feature>
<feature type="transmembrane region" description="Helical" evidence="1">
    <location>
        <begin position="53"/>
        <end position="74"/>
    </location>
</feature>
<proteinExistence type="predicted"/>
<dbReference type="AlphaFoldDB" id="A0A4R6UA99"/>
<keyword evidence="3" id="KW-1185">Reference proteome</keyword>
<reference evidence="2 3" key="1">
    <citation type="submission" date="2019-03" db="EMBL/GenBank/DDBJ databases">
        <title>Genomic Encyclopedia of Type Strains, Phase IV (KMG-IV): sequencing the most valuable type-strain genomes for metagenomic binning, comparative biology and taxonomic classification.</title>
        <authorList>
            <person name="Goeker M."/>
        </authorList>
    </citation>
    <scope>NUCLEOTIDE SEQUENCE [LARGE SCALE GENOMIC DNA]</scope>
    <source>
        <strain evidence="2 3">DSM 28697</strain>
    </source>
</reference>
<organism evidence="2 3">
    <name type="scientific">Aureibacillus halotolerans</name>
    <dbReference type="NCBI Taxonomy" id="1508390"/>
    <lineage>
        <taxon>Bacteria</taxon>
        <taxon>Bacillati</taxon>
        <taxon>Bacillota</taxon>
        <taxon>Bacilli</taxon>
        <taxon>Bacillales</taxon>
        <taxon>Bacillaceae</taxon>
        <taxon>Aureibacillus</taxon>
    </lineage>
</organism>
<evidence type="ECO:0000313" key="2">
    <source>
        <dbReference type="EMBL" id="TDQ42766.1"/>
    </source>
</evidence>
<sequence length="238" mass="26775">MFWVARYEWFQLIKSFKTIGVIVSLLLMSYGLSSLQNLASEAMMTEDLALTDVNETVMIVFLFGTFGIGFLYVFSLSHDIINRDISLQSIRFTLTKISRLSLLSGKFLGVFMFWFVCITLCLLLLTIFSGTNVLSGIIPLAIFFLYTVAATLLLSLCIPKPGMSMFVGLLLGIGAPIFAIVAQFRDDPILTIIHQYVLPYYPLLEGVTMQSPELYFIPLVWAVVFFALAFLLLNRKDV</sequence>
<keyword evidence="1" id="KW-1133">Transmembrane helix</keyword>
<gene>
    <name evidence="2" type="ORF">EV213_101195</name>
</gene>
<dbReference type="EMBL" id="SNYJ01000001">
    <property type="protein sequence ID" value="TDQ42766.1"/>
    <property type="molecule type" value="Genomic_DNA"/>
</dbReference>
<accession>A0A4R6UA99</accession>
<keyword evidence="1" id="KW-0812">Transmembrane</keyword>
<name>A0A4R6UA99_9BACI</name>